<evidence type="ECO:0000313" key="1">
    <source>
        <dbReference type="EMBL" id="MVZ61317.1"/>
    </source>
</evidence>
<comment type="caution">
    <text evidence="1">The sequence shown here is derived from an EMBL/GenBank/DDBJ whole genome shotgun (WGS) entry which is preliminary data.</text>
</comment>
<organism evidence="1 2">
    <name type="scientific">Sphingobacterium humi</name>
    <dbReference type="NCBI Taxonomy" id="1796905"/>
    <lineage>
        <taxon>Bacteria</taxon>
        <taxon>Pseudomonadati</taxon>
        <taxon>Bacteroidota</taxon>
        <taxon>Sphingobacteriia</taxon>
        <taxon>Sphingobacteriales</taxon>
        <taxon>Sphingobacteriaceae</taxon>
        <taxon>Sphingobacterium</taxon>
    </lineage>
</organism>
<dbReference type="AlphaFoldDB" id="A0A6N8KW39"/>
<gene>
    <name evidence="1" type="ORF">GQF63_04710</name>
</gene>
<protein>
    <submittedName>
        <fullName evidence="1">Uncharacterized protein</fullName>
    </submittedName>
</protein>
<dbReference type="RefSeq" id="WP_160367961.1">
    <property type="nucleotide sequence ID" value="NZ_WSQA01000003.1"/>
</dbReference>
<evidence type="ECO:0000313" key="2">
    <source>
        <dbReference type="Proteomes" id="UP000435036"/>
    </source>
</evidence>
<reference evidence="1 2" key="1">
    <citation type="submission" date="2019-12" db="EMBL/GenBank/DDBJ databases">
        <authorList>
            <person name="Dong K."/>
        </authorList>
    </citation>
    <scope>NUCLEOTIDE SEQUENCE [LARGE SCALE GENOMIC DNA]</scope>
    <source>
        <strain evidence="1 2">JCM 31225</strain>
    </source>
</reference>
<accession>A0A6N8KW39</accession>
<sequence length="214" mass="25170">MKLAGVQEINSFDPLRYEKHLQQMLDRYEGPQAHFVLQDVAIPRYATLFDSILLNHAFQPLQMLFFDKGRLSSYQVNCMAKSSIFFNIEWNFNQRFDTYMPQSAVDIHHETWNLESLLNKVEIKQDTSFYGHSEVVVLFWSTAFAKIAKNSQAFLADYLQRHTDASQRPLLLYLNTDAFFVQAYQQEDGRAWMKANLRPEELAKFNRRATNRNP</sequence>
<dbReference type="Proteomes" id="UP000435036">
    <property type="component" value="Unassembled WGS sequence"/>
</dbReference>
<proteinExistence type="predicted"/>
<dbReference type="EMBL" id="WSQA01000003">
    <property type="protein sequence ID" value="MVZ61317.1"/>
    <property type="molecule type" value="Genomic_DNA"/>
</dbReference>
<name>A0A6N8KW39_9SPHI</name>
<keyword evidence="2" id="KW-1185">Reference proteome</keyword>
<dbReference type="OrthoDB" id="707327at2"/>